<keyword evidence="3" id="KW-1185">Reference proteome</keyword>
<organism evidence="2 3">
    <name type="scientific">Mycena metata</name>
    <dbReference type="NCBI Taxonomy" id="1033252"/>
    <lineage>
        <taxon>Eukaryota</taxon>
        <taxon>Fungi</taxon>
        <taxon>Dikarya</taxon>
        <taxon>Basidiomycota</taxon>
        <taxon>Agaricomycotina</taxon>
        <taxon>Agaricomycetes</taxon>
        <taxon>Agaricomycetidae</taxon>
        <taxon>Agaricales</taxon>
        <taxon>Marasmiineae</taxon>
        <taxon>Mycenaceae</taxon>
        <taxon>Mycena</taxon>
    </lineage>
</organism>
<reference evidence="2" key="1">
    <citation type="submission" date="2023-03" db="EMBL/GenBank/DDBJ databases">
        <title>Massive genome expansion in bonnet fungi (Mycena s.s.) driven by repeated elements and novel gene families across ecological guilds.</title>
        <authorList>
            <consortium name="Lawrence Berkeley National Laboratory"/>
            <person name="Harder C.B."/>
            <person name="Miyauchi S."/>
            <person name="Viragh M."/>
            <person name="Kuo A."/>
            <person name="Thoen E."/>
            <person name="Andreopoulos B."/>
            <person name="Lu D."/>
            <person name="Skrede I."/>
            <person name="Drula E."/>
            <person name="Henrissat B."/>
            <person name="Morin E."/>
            <person name="Kohler A."/>
            <person name="Barry K."/>
            <person name="LaButti K."/>
            <person name="Morin E."/>
            <person name="Salamov A."/>
            <person name="Lipzen A."/>
            <person name="Mereny Z."/>
            <person name="Hegedus B."/>
            <person name="Baldrian P."/>
            <person name="Stursova M."/>
            <person name="Weitz H."/>
            <person name="Taylor A."/>
            <person name="Grigoriev I.V."/>
            <person name="Nagy L.G."/>
            <person name="Martin F."/>
            <person name="Kauserud H."/>
        </authorList>
    </citation>
    <scope>NUCLEOTIDE SEQUENCE</scope>
    <source>
        <strain evidence="2">CBHHK182m</strain>
    </source>
</reference>
<feature type="compositionally biased region" description="Low complexity" evidence="1">
    <location>
        <begin position="314"/>
        <end position="323"/>
    </location>
</feature>
<feature type="region of interest" description="Disordered" evidence="1">
    <location>
        <begin position="281"/>
        <end position="383"/>
    </location>
</feature>
<feature type="compositionally biased region" description="Polar residues" evidence="1">
    <location>
        <begin position="1"/>
        <end position="10"/>
    </location>
</feature>
<feature type="compositionally biased region" description="Low complexity" evidence="1">
    <location>
        <begin position="297"/>
        <end position="307"/>
    </location>
</feature>
<gene>
    <name evidence="2" type="ORF">B0H16DRAFT_1472501</name>
</gene>
<feature type="region of interest" description="Disordered" evidence="1">
    <location>
        <begin position="1"/>
        <end position="20"/>
    </location>
</feature>
<accession>A0AAD7HP47</accession>
<dbReference type="Proteomes" id="UP001215598">
    <property type="component" value="Unassembled WGS sequence"/>
</dbReference>
<proteinExistence type="predicted"/>
<comment type="caution">
    <text evidence="2">The sequence shown here is derived from an EMBL/GenBank/DDBJ whole genome shotgun (WGS) entry which is preliminary data.</text>
</comment>
<evidence type="ECO:0000313" key="3">
    <source>
        <dbReference type="Proteomes" id="UP001215598"/>
    </source>
</evidence>
<sequence>MATTYQSVTPAPNDMRSPYTDPLWPAPIRSVTEIQAYVDDPANDTLANAVYKVDFFPPKGDSYERSSTVYLRDDAHTPFAFTLFGQLGGIDPARRSVVIGCPEDCSDRVKVLFAYQTEALMAPVLDDDFTAKNIRAAVCTNGSRVTGEGGRYIELRLGHATIIHTGNGPNLAKRQISSSEEIPLQLDDWVLIKGTYHVRVDEMGDLRREYETYAWHIRSVCGPGQIAEEDPPPYEVALSDAHVPLLATEADARAAAEARTIATVPEGLALLRASQLDDAGQSASRSGVEGSVAGPQDADSTVAASSTESEEVSAADGGAVSASTGKSNEREATKSAQTPRRSKRVALKDTRAGPSAKNTRSKSKGAGVLVESPSRGRKRARRS</sequence>
<protein>
    <submittedName>
        <fullName evidence="2">Uncharacterized protein</fullName>
    </submittedName>
</protein>
<name>A0AAD7HP47_9AGAR</name>
<dbReference type="AlphaFoldDB" id="A0AAD7HP47"/>
<evidence type="ECO:0000256" key="1">
    <source>
        <dbReference type="SAM" id="MobiDB-lite"/>
    </source>
</evidence>
<dbReference type="EMBL" id="JARKIB010000204">
    <property type="protein sequence ID" value="KAJ7724236.1"/>
    <property type="molecule type" value="Genomic_DNA"/>
</dbReference>
<evidence type="ECO:0000313" key="2">
    <source>
        <dbReference type="EMBL" id="KAJ7724236.1"/>
    </source>
</evidence>